<dbReference type="AlphaFoldDB" id="A0A1I5YKT3"/>
<dbReference type="OrthoDB" id="1513912at2"/>
<name>A0A1I5YKT3_9BACT</name>
<dbReference type="RefSeq" id="WP_092019567.1">
    <property type="nucleotide sequence ID" value="NZ_FOXH01000019.1"/>
</dbReference>
<feature type="signal peptide" evidence="1">
    <location>
        <begin position="1"/>
        <end position="23"/>
    </location>
</feature>
<gene>
    <name evidence="2" type="ORF">SAMN04515674_11987</name>
</gene>
<dbReference type="EMBL" id="FOXH01000019">
    <property type="protein sequence ID" value="SFQ44859.1"/>
    <property type="molecule type" value="Genomic_DNA"/>
</dbReference>
<evidence type="ECO:0000313" key="2">
    <source>
        <dbReference type="EMBL" id="SFQ44859.1"/>
    </source>
</evidence>
<dbReference type="Proteomes" id="UP000199306">
    <property type="component" value="Unassembled WGS sequence"/>
</dbReference>
<dbReference type="STRING" id="1079859.SAMN04515674_11987"/>
<sequence length="197" mass="23395">MLINNRYILFFVLSFSFCSHIYAQDNTYLKIQQTEIGDTLLKSQIEKYIQAQTFIDTTFKVRGYIEVFISNKEYKGLKTQVSYRIIKDFLNFDDLNNDLRFPLFYSWVKNRIVLFYSDEIRNTLNLKYSTDSKRAFQKIIEPFLFPGEDVYLTIDGVTKKGTNFRPNEIFMFGGPSVRIYKLYDNSVIIDDTPTRLY</sequence>
<keyword evidence="1" id="KW-0732">Signal</keyword>
<proteinExistence type="predicted"/>
<reference evidence="2 3" key="1">
    <citation type="submission" date="2016-10" db="EMBL/GenBank/DDBJ databases">
        <authorList>
            <person name="de Groot N.N."/>
        </authorList>
    </citation>
    <scope>NUCLEOTIDE SEQUENCE [LARGE SCALE GENOMIC DNA]</scope>
    <source>
        <strain evidence="3">E92,LMG 26720,CCM 7988</strain>
    </source>
</reference>
<evidence type="ECO:0000256" key="1">
    <source>
        <dbReference type="SAM" id="SignalP"/>
    </source>
</evidence>
<feature type="chain" id="PRO_5011601691" evidence="1">
    <location>
        <begin position="24"/>
        <end position="197"/>
    </location>
</feature>
<keyword evidence="3" id="KW-1185">Reference proteome</keyword>
<organism evidence="2 3">
    <name type="scientific">Pseudarcicella hirudinis</name>
    <dbReference type="NCBI Taxonomy" id="1079859"/>
    <lineage>
        <taxon>Bacteria</taxon>
        <taxon>Pseudomonadati</taxon>
        <taxon>Bacteroidota</taxon>
        <taxon>Cytophagia</taxon>
        <taxon>Cytophagales</taxon>
        <taxon>Flectobacillaceae</taxon>
        <taxon>Pseudarcicella</taxon>
    </lineage>
</organism>
<evidence type="ECO:0000313" key="3">
    <source>
        <dbReference type="Proteomes" id="UP000199306"/>
    </source>
</evidence>
<protein>
    <submittedName>
        <fullName evidence="2">Uncharacterized protein</fullName>
    </submittedName>
</protein>
<accession>A0A1I5YKT3</accession>